<proteinExistence type="predicted"/>
<dbReference type="InterPro" id="IPR014054">
    <property type="entry name" value="Phage_regulatory_Rha"/>
</dbReference>
<evidence type="ECO:0000313" key="2">
    <source>
        <dbReference type="EMBL" id="KCV38297.1"/>
    </source>
</evidence>
<evidence type="ECO:0000313" key="3">
    <source>
        <dbReference type="Proteomes" id="UP000025756"/>
    </source>
</evidence>
<dbReference type="InterPro" id="IPR005039">
    <property type="entry name" value="Ant_C"/>
</dbReference>
<accession>A0ABR4RMD5</accession>
<comment type="caution">
    <text evidence="2">The sequence shown here is derived from an EMBL/GenBank/DDBJ whole genome shotgun (WGS) entry which is preliminary data.</text>
</comment>
<organism evidence="2 3">
    <name type="scientific">Bordetella bronchiseptica 00-P-2796</name>
    <dbReference type="NCBI Taxonomy" id="1331199"/>
    <lineage>
        <taxon>Bacteria</taxon>
        <taxon>Pseudomonadati</taxon>
        <taxon>Pseudomonadota</taxon>
        <taxon>Betaproteobacteria</taxon>
        <taxon>Burkholderiales</taxon>
        <taxon>Alcaligenaceae</taxon>
        <taxon>Bordetella</taxon>
    </lineage>
</organism>
<keyword evidence="3" id="KW-1185">Reference proteome</keyword>
<dbReference type="Proteomes" id="UP000025756">
    <property type="component" value="Unassembled WGS sequence"/>
</dbReference>
<dbReference type="Pfam" id="PF03374">
    <property type="entry name" value="ANT"/>
    <property type="match status" value="1"/>
</dbReference>
<protein>
    <submittedName>
        <fullName evidence="2">Phage antirepressor protein KilAC domain protein</fullName>
    </submittedName>
</protein>
<sequence length="266" mass="29262">MNNIINMNAMSMTSQEIADLVEKRHDNVKRAIETLADRGVIVHPQIEDVPGTDAIGRPRSTQVYVFTGEQGKRDSIIVVAQLSPEFTARLVDRWQELEAKQSQPAIPQSLPEALRLAAEAIEERDRLALENRATSAALAVAQPKALALDRISAGDKSLTITQAAKVLGVRRDTLTNWLAENGWVYRQNGSWVAYQRHIQSGRLMYKEARYTDEEMGQEVLRPYCHILPKGLTVLAQALRDECQEVPAGVVAAQGSLRGQTGVAGAG</sequence>
<reference evidence="2 3" key="1">
    <citation type="submission" date="2014-03" db="EMBL/GenBank/DDBJ databases">
        <title>Genome sequence of Bordetella bronchiseptica.</title>
        <authorList>
            <person name="Harvill E."/>
            <person name="Goodfield L.L."/>
            <person name="Ivanov Y.V."/>
            <person name="Meyer J.A."/>
            <person name="Muse S.J."/>
            <person name="Jacobs N."/>
            <person name="Bendor L."/>
            <person name="Smallridge W.E."/>
            <person name="Brinkac L.M."/>
            <person name="Sanka R."/>
            <person name="Kim M."/>
            <person name="Losada L."/>
        </authorList>
    </citation>
    <scope>NUCLEOTIDE SEQUENCE [LARGE SCALE GENOMIC DNA]</scope>
    <source>
        <strain evidence="2 3">00-P-2796</strain>
    </source>
</reference>
<dbReference type="RefSeq" id="WP_050450997.1">
    <property type="nucleotide sequence ID" value="NZ_JGWH01000014.1"/>
</dbReference>
<evidence type="ECO:0000259" key="1">
    <source>
        <dbReference type="Pfam" id="PF03374"/>
    </source>
</evidence>
<feature type="domain" description="Antirepressor protein C-terminal" evidence="1">
    <location>
        <begin position="136"/>
        <end position="239"/>
    </location>
</feature>
<gene>
    <name evidence="2" type="ORF">L490_5300</name>
</gene>
<dbReference type="EMBL" id="JGWH01000014">
    <property type="protein sequence ID" value="KCV38297.1"/>
    <property type="molecule type" value="Genomic_DNA"/>
</dbReference>
<dbReference type="Pfam" id="PF09669">
    <property type="entry name" value="Phage_pRha"/>
    <property type="match status" value="1"/>
</dbReference>
<name>A0ABR4RMD5_BORBO</name>